<gene>
    <name evidence="5" type="ORF">FXF69_36855</name>
</gene>
<dbReference type="Gene3D" id="3.40.50.720">
    <property type="entry name" value="NAD(P)-binding Rossmann-like Domain"/>
    <property type="match status" value="1"/>
</dbReference>
<accession>A0A5D0N9B9</accession>
<dbReference type="GO" id="GO:0050661">
    <property type="term" value="F:NADP binding"/>
    <property type="evidence" value="ECO:0007669"/>
    <property type="project" value="InterPro"/>
</dbReference>
<dbReference type="STRING" id="1220554.GCA_001552135_06240"/>
<feature type="domain" description="6-phosphogluconate dehydrogenase NADP-binding" evidence="3">
    <location>
        <begin position="8"/>
        <end position="165"/>
    </location>
</feature>
<comment type="similarity">
    <text evidence="1">Belongs to the HIBADH-related family.</text>
</comment>
<reference evidence="5 6" key="1">
    <citation type="submission" date="2019-08" db="EMBL/GenBank/DDBJ databases">
        <title>Actinomadura sp. nov. CYP1-5 isolated from mountain soil.</title>
        <authorList>
            <person name="Songsumanus A."/>
            <person name="Kuncharoen N."/>
            <person name="Kudo T."/>
            <person name="Yuki M."/>
            <person name="Igarashi Y."/>
            <person name="Tanasupawat S."/>
        </authorList>
    </citation>
    <scope>NUCLEOTIDE SEQUENCE [LARGE SCALE GENOMIC DNA]</scope>
    <source>
        <strain evidence="5 6">JCM 14158</strain>
    </source>
</reference>
<dbReference type="InterPro" id="IPR048666">
    <property type="entry name" value="RedAm-like_C"/>
</dbReference>
<dbReference type="GO" id="GO:0016491">
    <property type="term" value="F:oxidoreductase activity"/>
    <property type="evidence" value="ECO:0007669"/>
    <property type="project" value="UniProtKB-KW"/>
</dbReference>
<dbReference type="SUPFAM" id="SSF51735">
    <property type="entry name" value="NAD(P)-binding Rossmann-fold domains"/>
    <property type="match status" value="1"/>
</dbReference>
<sequence length="299" mass="31198">MMGKNTRVSVIGLGNLGSALAGALVRGGCDVAVWNRTSGRTAALEGEGAVASPTLRAALEHAEVVVFALPTYAAVDDLFHDAIDDGWLKGKAAVNITTGDADQARAARDRFAAGGAEYLDGDCGSYPSAVGGDASMIIYSGPKDLFDRLDEPVIRPLGADGAWVGEDVGAANALFMATTAFFLTSVAAYIEGAAHADRHGIAAGAYADYSVKYLNTVRDLIVSSTPLMESHDHSGMGQAALEVYLDAARTVERDATGAGARTDLLTVTTRYFEEGVRAGHGTKEASILFELLRQNPTPQ</sequence>
<evidence type="ECO:0000259" key="3">
    <source>
        <dbReference type="Pfam" id="PF03446"/>
    </source>
</evidence>
<evidence type="ECO:0000313" key="6">
    <source>
        <dbReference type="Proteomes" id="UP000323380"/>
    </source>
</evidence>
<dbReference type="Pfam" id="PF03446">
    <property type="entry name" value="NAD_binding_2"/>
    <property type="match status" value="1"/>
</dbReference>
<dbReference type="InterPro" id="IPR006115">
    <property type="entry name" value="6PGDH_NADP-bd"/>
</dbReference>
<dbReference type="RefSeq" id="WP_067899611.1">
    <property type="nucleotide sequence ID" value="NZ_VSFG01000011.1"/>
</dbReference>
<comment type="caution">
    <text evidence="5">The sequence shown here is derived from an EMBL/GenBank/DDBJ whole genome shotgun (WGS) entry which is preliminary data.</text>
</comment>
<dbReference type="PIRSF" id="PIRSF000103">
    <property type="entry name" value="HIBADH"/>
    <property type="match status" value="1"/>
</dbReference>
<dbReference type="PANTHER" id="PTHR43580">
    <property type="entry name" value="OXIDOREDUCTASE GLYR1-RELATED"/>
    <property type="match status" value="1"/>
</dbReference>
<keyword evidence="2" id="KW-0560">Oxidoreductase</keyword>
<feature type="domain" description="NADPH-dependent reductive aminase-like C-terminal" evidence="4">
    <location>
        <begin position="167"/>
        <end position="294"/>
    </location>
</feature>
<dbReference type="AlphaFoldDB" id="A0A5D0N9B9"/>
<evidence type="ECO:0000256" key="1">
    <source>
        <dbReference type="ARBA" id="ARBA00009080"/>
    </source>
</evidence>
<dbReference type="EMBL" id="VSFG01000011">
    <property type="protein sequence ID" value="TYB41094.1"/>
    <property type="molecule type" value="Genomic_DNA"/>
</dbReference>
<dbReference type="InterPro" id="IPR013328">
    <property type="entry name" value="6PGD_dom2"/>
</dbReference>
<proteinExistence type="inferred from homology"/>
<evidence type="ECO:0000259" key="4">
    <source>
        <dbReference type="Pfam" id="PF21761"/>
    </source>
</evidence>
<organism evidence="5 6">
    <name type="scientific">Actinomadura chibensis</name>
    <dbReference type="NCBI Taxonomy" id="392828"/>
    <lineage>
        <taxon>Bacteria</taxon>
        <taxon>Bacillati</taxon>
        <taxon>Actinomycetota</taxon>
        <taxon>Actinomycetes</taxon>
        <taxon>Streptosporangiales</taxon>
        <taxon>Thermomonosporaceae</taxon>
        <taxon>Actinomadura</taxon>
    </lineage>
</organism>
<evidence type="ECO:0000313" key="5">
    <source>
        <dbReference type="EMBL" id="TYB41094.1"/>
    </source>
</evidence>
<dbReference type="InterPro" id="IPR015815">
    <property type="entry name" value="HIBADH-related"/>
</dbReference>
<dbReference type="InterPro" id="IPR051265">
    <property type="entry name" value="HIBADH-related_NP60_sf"/>
</dbReference>
<dbReference type="Proteomes" id="UP000323380">
    <property type="component" value="Unassembled WGS sequence"/>
</dbReference>
<dbReference type="Pfam" id="PF21761">
    <property type="entry name" value="RedAm-like_C"/>
    <property type="match status" value="1"/>
</dbReference>
<dbReference type="InterPro" id="IPR036291">
    <property type="entry name" value="NAD(P)-bd_dom_sf"/>
</dbReference>
<name>A0A5D0N9B9_9ACTN</name>
<evidence type="ECO:0000256" key="2">
    <source>
        <dbReference type="ARBA" id="ARBA00023002"/>
    </source>
</evidence>
<dbReference type="PANTHER" id="PTHR43580:SF2">
    <property type="entry name" value="CYTOKINE-LIKE NUCLEAR FACTOR N-PAC"/>
    <property type="match status" value="1"/>
</dbReference>
<dbReference type="Gene3D" id="1.10.1040.10">
    <property type="entry name" value="N-(1-d-carboxylethyl)-l-norvaline Dehydrogenase, domain 2"/>
    <property type="match status" value="1"/>
</dbReference>
<protein>
    <submittedName>
        <fullName evidence="5">NAD(P)-dependent oxidoreductase</fullName>
    </submittedName>
</protein>
<keyword evidence="6" id="KW-1185">Reference proteome</keyword>